<dbReference type="Proteomes" id="UP001269819">
    <property type="component" value="Unassembled WGS sequence"/>
</dbReference>
<sequence length="366" mass="39545">MLSDVTNPQFSHPELSLIRTFITLTGKPPTQTQLEFSFGFYDLWSRAQDLAECSAGMGNDEFVTLLYQNLLNRAPDAEGLAYWSSLLASGSDSIDQATLAVHFQHSAAMNADLEPGLVVDTDRLYPTRLDYGDIAVDPGPGLGDVKVFQADQQVVDLADYRNLDDRVGLSFSGCNHENQVTILNFVQDSDGDAGSDRSDLNYLNFLDYLTSETLVPGGEGRVEFMPVEFEDSASSLKGNTVSIVTFQGAGESDSQTWDNLSAGDLIALLNGVAGYGDAANLAVFDAYDADNDALGDGFASNHIFMVENDSNAGEYKLFHVTSTGMAENETGDFDARAYKIGVVDFGSALSTNEFDMEDSLMGSSSW</sequence>
<comment type="caution">
    <text evidence="2">The sequence shown here is derived from an EMBL/GenBank/DDBJ whole genome shotgun (WGS) entry which is preliminary data.</text>
</comment>
<evidence type="ECO:0000259" key="1">
    <source>
        <dbReference type="Pfam" id="PF13946"/>
    </source>
</evidence>
<reference evidence="2 3" key="1">
    <citation type="submission" date="2023-10" db="EMBL/GenBank/DDBJ databases">
        <title>Characteristics and mechanism of a salt-tolerant marine origin heterotrophic nitrifying- aerobic denitrifying bacteria Marinobacter xestospongiae HN1.</title>
        <authorList>
            <person name="Qi R."/>
        </authorList>
    </citation>
    <scope>NUCLEOTIDE SEQUENCE [LARGE SCALE GENOMIC DNA]</scope>
    <source>
        <strain evidence="2 3">HN1</strain>
    </source>
</reference>
<accession>A0ABU3W092</accession>
<name>A0ABU3W092_9GAMM</name>
<proteinExistence type="predicted"/>
<dbReference type="InterPro" id="IPR025282">
    <property type="entry name" value="DUF4214"/>
</dbReference>
<keyword evidence="3" id="KW-1185">Reference proteome</keyword>
<protein>
    <submittedName>
        <fullName evidence="2">DUF4214 domain-containing protein</fullName>
    </submittedName>
</protein>
<evidence type="ECO:0000313" key="2">
    <source>
        <dbReference type="EMBL" id="MDV2079929.1"/>
    </source>
</evidence>
<feature type="domain" description="DUF4214" evidence="1">
    <location>
        <begin position="56"/>
        <end position="106"/>
    </location>
</feature>
<dbReference type="Pfam" id="PF13946">
    <property type="entry name" value="DUF4214"/>
    <property type="match status" value="1"/>
</dbReference>
<organism evidence="2 3">
    <name type="scientific">Marinobacter xestospongiae</name>
    <dbReference type="NCBI Taxonomy" id="994319"/>
    <lineage>
        <taxon>Bacteria</taxon>
        <taxon>Pseudomonadati</taxon>
        <taxon>Pseudomonadota</taxon>
        <taxon>Gammaproteobacteria</taxon>
        <taxon>Pseudomonadales</taxon>
        <taxon>Marinobacteraceae</taxon>
        <taxon>Marinobacter</taxon>
    </lineage>
</organism>
<dbReference type="EMBL" id="JAWIIJ010000010">
    <property type="protein sequence ID" value="MDV2079929.1"/>
    <property type="molecule type" value="Genomic_DNA"/>
</dbReference>
<evidence type="ECO:0000313" key="3">
    <source>
        <dbReference type="Proteomes" id="UP001269819"/>
    </source>
</evidence>
<dbReference type="RefSeq" id="WP_316974406.1">
    <property type="nucleotide sequence ID" value="NZ_JAWIIJ010000010.1"/>
</dbReference>
<gene>
    <name evidence="2" type="ORF">RYS15_14665</name>
</gene>